<organism evidence="1 2">
    <name type="scientific">Aspergillus aculeatus (strain ATCC 16872 / CBS 172.66 / WB 5094)</name>
    <dbReference type="NCBI Taxonomy" id="690307"/>
    <lineage>
        <taxon>Eukaryota</taxon>
        <taxon>Fungi</taxon>
        <taxon>Dikarya</taxon>
        <taxon>Ascomycota</taxon>
        <taxon>Pezizomycotina</taxon>
        <taxon>Eurotiomycetes</taxon>
        <taxon>Eurotiomycetidae</taxon>
        <taxon>Eurotiales</taxon>
        <taxon>Aspergillaceae</taxon>
        <taxon>Aspergillus</taxon>
        <taxon>Aspergillus subgen. Circumdati</taxon>
    </lineage>
</organism>
<dbReference type="AlphaFoldDB" id="A0A1L9WEZ7"/>
<evidence type="ECO:0000313" key="1">
    <source>
        <dbReference type="EMBL" id="OJJ94750.1"/>
    </source>
</evidence>
<dbReference type="OMA" id="WHIEREC"/>
<proteinExistence type="predicted"/>
<dbReference type="VEuPathDB" id="FungiDB:ASPACDRAFT_1892254"/>
<evidence type="ECO:0000313" key="2">
    <source>
        <dbReference type="Proteomes" id="UP000184546"/>
    </source>
</evidence>
<reference evidence="2" key="1">
    <citation type="journal article" date="2017" name="Genome Biol.">
        <title>Comparative genomics reveals high biological diversity and specific adaptations in the industrially and medically important fungal genus Aspergillus.</title>
        <authorList>
            <person name="de Vries R.P."/>
            <person name="Riley R."/>
            <person name="Wiebenga A."/>
            <person name="Aguilar-Osorio G."/>
            <person name="Amillis S."/>
            <person name="Uchima C.A."/>
            <person name="Anderluh G."/>
            <person name="Asadollahi M."/>
            <person name="Askin M."/>
            <person name="Barry K."/>
            <person name="Battaglia E."/>
            <person name="Bayram O."/>
            <person name="Benocci T."/>
            <person name="Braus-Stromeyer S.A."/>
            <person name="Caldana C."/>
            <person name="Canovas D."/>
            <person name="Cerqueira G.C."/>
            <person name="Chen F."/>
            <person name="Chen W."/>
            <person name="Choi C."/>
            <person name="Clum A."/>
            <person name="Dos Santos R.A."/>
            <person name="Damasio A.R."/>
            <person name="Diallinas G."/>
            <person name="Emri T."/>
            <person name="Fekete E."/>
            <person name="Flipphi M."/>
            <person name="Freyberg S."/>
            <person name="Gallo A."/>
            <person name="Gournas C."/>
            <person name="Habgood R."/>
            <person name="Hainaut M."/>
            <person name="Harispe M.L."/>
            <person name="Henrissat B."/>
            <person name="Hilden K.S."/>
            <person name="Hope R."/>
            <person name="Hossain A."/>
            <person name="Karabika E."/>
            <person name="Karaffa L."/>
            <person name="Karanyi Z."/>
            <person name="Krasevec N."/>
            <person name="Kuo A."/>
            <person name="Kusch H."/>
            <person name="LaButti K."/>
            <person name="Lagendijk E.L."/>
            <person name="Lapidus A."/>
            <person name="Levasseur A."/>
            <person name="Lindquist E."/>
            <person name="Lipzen A."/>
            <person name="Logrieco A.F."/>
            <person name="MacCabe A."/>
            <person name="Maekelae M.R."/>
            <person name="Malavazi I."/>
            <person name="Melin P."/>
            <person name="Meyer V."/>
            <person name="Mielnichuk N."/>
            <person name="Miskei M."/>
            <person name="Molnar A.P."/>
            <person name="Mule G."/>
            <person name="Ngan C.Y."/>
            <person name="Orejas M."/>
            <person name="Orosz E."/>
            <person name="Ouedraogo J.P."/>
            <person name="Overkamp K.M."/>
            <person name="Park H.-S."/>
            <person name="Perrone G."/>
            <person name="Piumi F."/>
            <person name="Punt P.J."/>
            <person name="Ram A.F."/>
            <person name="Ramon A."/>
            <person name="Rauscher S."/>
            <person name="Record E."/>
            <person name="Riano-Pachon D.M."/>
            <person name="Robert V."/>
            <person name="Roehrig J."/>
            <person name="Ruller R."/>
            <person name="Salamov A."/>
            <person name="Salih N.S."/>
            <person name="Samson R.A."/>
            <person name="Sandor E."/>
            <person name="Sanguinetti M."/>
            <person name="Schuetze T."/>
            <person name="Sepcic K."/>
            <person name="Shelest E."/>
            <person name="Sherlock G."/>
            <person name="Sophianopoulou V."/>
            <person name="Squina F.M."/>
            <person name="Sun H."/>
            <person name="Susca A."/>
            <person name="Todd R.B."/>
            <person name="Tsang A."/>
            <person name="Unkles S.E."/>
            <person name="van de Wiele N."/>
            <person name="van Rossen-Uffink D."/>
            <person name="Oliveira J.V."/>
            <person name="Vesth T.C."/>
            <person name="Visser J."/>
            <person name="Yu J.-H."/>
            <person name="Zhou M."/>
            <person name="Andersen M.R."/>
            <person name="Archer D.B."/>
            <person name="Baker S.E."/>
            <person name="Benoit I."/>
            <person name="Brakhage A.A."/>
            <person name="Braus G.H."/>
            <person name="Fischer R."/>
            <person name="Frisvad J.C."/>
            <person name="Goldman G.H."/>
            <person name="Houbraken J."/>
            <person name="Oakley B."/>
            <person name="Pocsi I."/>
            <person name="Scazzocchio C."/>
            <person name="Seiboth B."/>
            <person name="vanKuyk P.A."/>
            <person name="Wortman J."/>
            <person name="Dyer P.S."/>
            <person name="Grigoriev I.V."/>
        </authorList>
    </citation>
    <scope>NUCLEOTIDE SEQUENCE [LARGE SCALE GENOMIC DNA]</scope>
    <source>
        <strain evidence="2">ATCC 16872 / CBS 172.66 / WB 5094</strain>
    </source>
</reference>
<gene>
    <name evidence="1" type="ORF">ASPACDRAFT_1892254</name>
</gene>
<protein>
    <submittedName>
        <fullName evidence="1">Uncharacterized protein</fullName>
    </submittedName>
</protein>
<name>A0A1L9WEZ7_ASPA1</name>
<dbReference type="OrthoDB" id="4177740at2759"/>
<dbReference type="RefSeq" id="XP_020051090.1">
    <property type="nucleotide sequence ID" value="XM_020198663.1"/>
</dbReference>
<dbReference type="EMBL" id="KV878994">
    <property type="protein sequence ID" value="OJJ94750.1"/>
    <property type="molecule type" value="Genomic_DNA"/>
</dbReference>
<dbReference type="GeneID" id="30972477"/>
<keyword evidence="2" id="KW-1185">Reference proteome</keyword>
<dbReference type="Proteomes" id="UP000184546">
    <property type="component" value="Unassembled WGS sequence"/>
</dbReference>
<sequence>MSFARRTLHGVAHLPHRLLRAVAGAARADADGGGGGGDSDSQGQAILSNLWDFYSMASFLPAGSIAPELEESDSLKIEVLPWDITGITTMKIPPALNPTSYFVPLSEEYIQQHPLDLSRSETCQQVESTARLLRPDYSRSTRQQMPIPSYGKAQILAHHLTSVMRAPRLNFPPGSWSRLSMVTGWRWNINFHLEPAFDRASSGSSERYNWGTDTFWACSNSPTFPHIKVAIYHDDVEHPERLLKAELMVLAATMHSRLGMDTLTEHVVVPTMLFSFIGTSVRIVIAIHDGRCLRISKSDLMPYSEGSNDLWNVLVRFLAGGINGELSTQRLPVMDEADNAYPVC</sequence>
<accession>A0A1L9WEZ7</accession>